<keyword evidence="3" id="KW-1185">Reference proteome</keyword>
<dbReference type="PANTHER" id="PTHR30373:SF8">
    <property type="entry name" value="BLL7265 PROTEIN"/>
    <property type="match status" value="1"/>
</dbReference>
<dbReference type="Proteomes" id="UP000679725">
    <property type="component" value="Unassembled WGS sequence"/>
</dbReference>
<dbReference type="InterPro" id="IPR007621">
    <property type="entry name" value="TPM_dom"/>
</dbReference>
<evidence type="ECO:0000313" key="2">
    <source>
        <dbReference type="EMBL" id="CAG5070167.1"/>
    </source>
</evidence>
<evidence type="ECO:0000313" key="3">
    <source>
        <dbReference type="Proteomes" id="UP000679725"/>
    </source>
</evidence>
<feature type="domain" description="TPM" evidence="1">
    <location>
        <begin position="7"/>
        <end position="121"/>
    </location>
</feature>
<proteinExistence type="predicted"/>
<accession>A0ABN7RE08</accession>
<dbReference type="PANTHER" id="PTHR30373">
    <property type="entry name" value="UPF0603 PROTEIN YGCG"/>
    <property type="match status" value="1"/>
</dbReference>
<gene>
    <name evidence="2" type="ORF">DYBT9623_02907</name>
</gene>
<dbReference type="EMBL" id="CAJRAU010000003">
    <property type="protein sequence ID" value="CAG5070167.1"/>
    <property type="molecule type" value="Genomic_DNA"/>
</dbReference>
<dbReference type="Gene3D" id="3.10.310.50">
    <property type="match status" value="1"/>
</dbReference>
<comment type="caution">
    <text evidence="2">The sequence shown here is derived from an EMBL/GenBank/DDBJ whole genome shotgun (WGS) entry which is preliminary data.</text>
</comment>
<name>A0ABN7RE08_9BACT</name>
<sequence length="147" mass="17020">MEAEPLFFTEEQQQLIIQSIQKAEKQTSGEVKVHIEKKCPSPDVMERAKEVFFKLNLHQTAQRNGVLFYLAYEDRKFAVLGDKGIDEKVDADFWQTTKDHLRSHFSKGEYLEGLCRGIDEAGFQLKSHFPYHSDDINELPDDISFGH</sequence>
<evidence type="ECO:0000259" key="1">
    <source>
        <dbReference type="Pfam" id="PF04536"/>
    </source>
</evidence>
<dbReference type="RefSeq" id="WP_215234215.1">
    <property type="nucleotide sequence ID" value="NZ_CAJRAU010000003.1"/>
</dbReference>
<dbReference type="Pfam" id="PF04536">
    <property type="entry name" value="TPM_phosphatase"/>
    <property type="match status" value="1"/>
</dbReference>
<reference evidence="2 3" key="1">
    <citation type="submission" date="2021-04" db="EMBL/GenBank/DDBJ databases">
        <authorList>
            <person name="Rodrigo-Torres L."/>
            <person name="Arahal R. D."/>
            <person name="Lucena T."/>
        </authorList>
    </citation>
    <scope>NUCLEOTIDE SEQUENCE [LARGE SCALE GENOMIC DNA]</scope>
    <source>
        <strain evidence="2 3">CECT 9623</strain>
    </source>
</reference>
<protein>
    <recommendedName>
        <fullName evidence="1">TPM domain-containing protein</fullName>
    </recommendedName>
</protein>
<organism evidence="2 3">
    <name type="scientific">Dyadobacter linearis</name>
    <dbReference type="NCBI Taxonomy" id="2823330"/>
    <lineage>
        <taxon>Bacteria</taxon>
        <taxon>Pseudomonadati</taxon>
        <taxon>Bacteroidota</taxon>
        <taxon>Cytophagia</taxon>
        <taxon>Cytophagales</taxon>
        <taxon>Spirosomataceae</taxon>
        <taxon>Dyadobacter</taxon>
    </lineage>
</organism>